<dbReference type="InterPro" id="IPR036185">
    <property type="entry name" value="DNA_heli_DnaB-like_N_sf"/>
</dbReference>
<dbReference type="SUPFAM" id="SSF48024">
    <property type="entry name" value="N-terminal domain of DnaB helicase"/>
    <property type="match status" value="1"/>
</dbReference>
<feature type="domain" description="DNA helicase DnaB-like N-terminal" evidence="3">
    <location>
        <begin position="21"/>
        <end position="121"/>
    </location>
</feature>
<accession>A0A0T6LRW8</accession>
<dbReference type="STRING" id="76728.AQ490_23310"/>
<evidence type="ECO:0000313" key="4">
    <source>
        <dbReference type="EMBL" id="KRV48800.1"/>
    </source>
</evidence>
<dbReference type="SUPFAM" id="SSF52540">
    <property type="entry name" value="P-loop containing nucleoside triphosphate hydrolases"/>
    <property type="match status" value="1"/>
</dbReference>
<dbReference type="InterPro" id="IPR016136">
    <property type="entry name" value="DNA_helicase_N/primase_C"/>
</dbReference>
<dbReference type="AlphaFoldDB" id="A0A0T6LRW8"/>
<evidence type="ECO:0000256" key="1">
    <source>
        <dbReference type="ARBA" id="ARBA00022705"/>
    </source>
</evidence>
<dbReference type="PANTHER" id="PTHR30153:SF2">
    <property type="entry name" value="REPLICATIVE DNA HELICASE"/>
    <property type="match status" value="1"/>
</dbReference>
<dbReference type="PANTHER" id="PTHR30153">
    <property type="entry name" value="REPLICATIVE DNA HELICASE DNAB"/>
    <property type="match status" value="1"/>
</dbReference>
<dbReference type="Gene3D" id="1.10.860.10">
    <property type="entry name" value="DNAb Helicase, Chain A"/>
    <property type="match status" value="1"/>
</dbReference>
<sequence>MTTAVLGETPESLPEPAIRLEPHDLAAERAYLGAIYHAHHGARRIHQLVTAADFYRPAHAIIHAAAGRLLDRGEPVDPITLTAALQATGDLGRVGGMAYVHDLAGDVPAVSGADAYADRIRSLAQRRALIATGTRILQSAYDPAAGDPADLAEQAVTMARDVRDAGRAATDSPVADIFDFLSVEDVHDWVLPGLLERGDRLILTAGEGGGKSVLLRQIAVCAAAGVQPFTLEDNALGPQRVLVLDCENSAPQTRRHYRALINTAERVRRPVHRGQLHIDVRPEGIDLTRGDGRAWLMRRVETVMPDLLVIGPIYQLHTGDPNSEEHARKVTVALTEARATARCAMVLEAHAPHASGFGPRGLRPAGSSLWMRWPEFGFGLRPVEDDRSAEEDRARRLVPWRGLRDDRAFPQFLRGGEKGSWPWIPYQPIDADPYTGRSATGATS</sequence>
<dbReference type="EMBL" id="LLZU01000018">
    <property type="protein sequence ID" value="KRV48800.1"/>
    <property type="molecule type" value="Genomic_DNA"/>
</dbReference>
<reference evidence="4 5" key="1">
    <citation type="submission" date="2015-10" db="EMBL/GenBank/DDBJ databases">
        <title>Draft genome sequence of pyrrolomycin-producing Streptomyces vitaminophilus.</title>
        <authorList>
            <person name="Graham D.E."/>
            <person name="Mahan K.M."/>
            <person name="Klingeman D.M."/>
            <person name="Hettich R.L."/>
            <person name="Parry R.J."/>
        </authorList>
    </citation>
    <scope>NUCLEOTIDE SEQUENCE [LARGE SCALE GENOMIC DNA]</scope>
    <source>
        <strain evidence="4 5">ATCC 31673</strain>
    </source>
</reference>
<dbReference type="GO" id="GO:0005524">
    <property type="term" value="F:ATP binding"/>
    <property type="evidence" value="ECO:0007669"/>
    <property type="project" value="InterPro"/>
</dbReference>
<proteinExistence type="predicted"/>
<dbReference type="GO" id="GO:0003677">
    <property type="term" value="F:DNA binding"/>
    <property type="evidence" value="ECO:0007669"/>
    <property type="project" value="UniProtKB-KW"/>
</dbReference>
<keyword evidence="1" id="KW-0235">DNA replication</keyword>
<dbReference type="InterPro" id="IPR007693">
    <property type="entry name" value="DNA_helicase_DnaB-like_N"/>
</dbReference>
<evidence type="ECO:0000259" key="3">
    <source>
        <dbReference type="Pfam" id="PF00772"/>
    </source>
</evidence>
<gene>
    <name evidence="4" type="ORF">AQ490_23310</name>
</gene>
<comment type="caution">
    <text evidence="4">The sequence shown here is derived from an EMBL/GenBank/DDBJ whole genome shotgun (WGS) entry which is preliminary data.</text>
</comment>
<dbReference type="Pfam" id="PF13481">
    <property type="entry name" value="AAA_25"/>
    <property type="match status" value="1"/>
</dbReference>
<dbReference type="Proteomes" id="UP000050867">
    <property type="component" value="Unassembled WGS sequence"/>
</dbReference>
<name>A0A0T6LRW8_WENVI</name>
<organism evidence="4 5">
    <name type="scientific">Wenjunlia vitaminophila</name>
    <name type="common">Streptomyces vitaminophilus</name>
    <dbReference type="NCBI Taxonomy" id="76728"/>
    <lineage>
        <taxon>Bacteria</taxon>
        <taxon>Bacillati</taxon>
        <taxon>Actinomycetota</taxon>
        <taxon>Actinomycetes</taxon>
        <taxon>Kitasatosporales</taxon>
        <taxon>Streptomycetaceae</taxon>
        <taxon>Wenjunlia</taxon>
    </lineage>
</organism>
<dbReference type="Gene3D" id="3.40.50.300">
    <property type="entry name" value="P-loop containing nucleotide triphosphate hydrolases"/>
    <property type="match status" value="1"/>
</dbReference>
<keyword evidence="5" id="KW-1185">Reference proteome</keyword>
<dbReference type="GO" id="GO:0003678">
    <property type="term" value="F:DNA helicase activity"/>
    <property type="evidence" value="ECO:0007669"/>
    <property type="project" value="InterPro"/>
</dbReference>
<dbReference type="GO" id="GO:0006260">
    <property type="term" value="P:DNA replication"/>
    <property type="evidence" value="ECO:0007669"/>
    <property type="project" value="UniProtKB-KW"/>
</dbReference>
<dbReference type="RefSeq" id="WP_058032869.1">
    <property type="nucleotide sequence ID" value="NZ_LLZU01000018.1"/>
</dbReference>
<evidence type="ECO:0000256" key="2">
    <source>
        <dbReference type="ARBA" id="ARBA00023125"/>
    </source>
</evidence>
<dbReference type="Pfam" id="PF00772">
    <property type="entry name" value="DnaB"/>
    <property type="match status" value="1"/>
</dbReference>
<keyword evidence="2" id="KW-0238">DNA-binding</keyword>
<dbReference type="InterPro" id="IPR027417">
    <property type="entry name" value="P-loop_NTPase"/>
</dbReference>
<evidence type="ECO:0000313" key="5">
    <source>
        <dbReference type="Proteomes" id="UP000050867"/>
    </source>
</evidence>
<dbReference type="GO" id="GO:0005829">
    <property type="term" value="C:cytosol"/>
    <property type="evidence" value="ECO:0007669"/>
    <property type="project" value="TreeGrafter"/>
</dbReference>
<dbReference type="OrthoDB" id="5150132at2"/>
<protein>
    <recommendedName>
        <fullName evidence="3">DNA helicase DnaB-like N-terminal domain-containing protein</fullName>
    </recommendedName>
</protein>